<dbReference type="Proteomes" id="UP000802098">
    <property type="component" value="Unassembled WGS sequence"/>
</dbReference>
<dbReference type="CDD" id="cd02947">
    <property type="entry name" value="TRX_family"/>
    <property type="match status" value="1"/>
</dbReference>
<feature type="chain" id="PRO_5045735367" evidence="1">
    <location>
        <begin position="20"/>
        <end position="156"/>
    </location>
</feature>
<accession>A0ABX0HYY9</accession>
<evidence type="ECO:0000313" key="4">
    <source>
        <dbReference type="Proteomes" id="UP000802098"/>
    </source>
</evidence>
<evidence type="ECO:0000259" key="2">
    <source>
        <dbReference type="PROSITE" id="PS51352"/>
    </source>
</evidence>
<dbReference type="InterPro" id="IPR013766">
    <property type="entry name" value="Thioredoxin_domain"/>
</dbReference>
<dbReference type="Pfam" id="PF13899">
    <property type="entry name" value="Thioredoxin_7"/>
    <property type="match status" value="1"/>
</dbReference>
<feature type="signal peptide" evidence="1">
    <location>
        <begin position="1"/>
        <end position="19"/>
    </location>
</feature>
<dbReference type="PROSITE" id="PS51352">
    <property type="entry name" value="THIOREDOXIN_2"/>
    <property type="match status" value="1"/>
</dbReference>
<evidence type="ECO:0000313" key="3">
    <source>
        <dbReference type="EMBL" id="NHK99556.1"/>
    </source>
</evidence>
<gene>
    <name evidence="3" type="ORF">G7087_14305</name>
</gene>
<dbReference type="Gene3D" id="3.40.30.10">
    <property type="entry name" value="Glutaredoxin"/>
    <property type="match status" value="1"/>
</dbReference>
<dbReference type="RefSeq" id="WP_029718479.1">
    <property type="nucleotide sequence ID" value="NZ_JAAOCD010000007.1"/>
</dbReference>
<evidence type="ECO:0000256" key="1">
    <source>
        <dbReference type="SAM" id="SignalP"/>
    </source>
</evidence>
<keyword evidence="1" id="KW-0732">Signal</keyword>
<dbReference type="InterPro" id="IPR036249">
    <property type="entry name" value="Thioredoxin-like_sf"/>
</dbReference>
<keyword evidence="4" id="KW-1185">Reference proteome</keyword>
<proteinExistence type="predicted"/>
<sequence>MRRLITCLALAAATVSATAAEPAYDERADAPAQIAAALQAAAGTRQPVLVVFGANWCGDCKVLDMAFKQGAAAPLIASRFKVVKVDVGRFDHNVAVAERYGVPLKQGIPAVAVLSPDGRVLYVTKAGELANARQMDDRAVYDFFARVADGAPAGGR</sequence>
<name>A0ABX0HYY9_9BURK</name>
<feature type="domain" description="Thioredoxin" evidence="2">
    <location>
        <begin position="9"/>
        <end position="145"/>
    </location>
</feature>
<dbReference type="EMBL" id="JAAOCD010000007">
    <property type="protein sequence ID" value="NHK99556.1"/>
    <property type="molecule type" value="Genomic_DNA"/>
</dbReference>
<protein>
    <submittedName>
        <fullName evidence="3">Thioredoxin family protein</fullName>
    </submittedName>
</protein>
<dbReference type="SUPFAM" id="SSF52833">
    <property type="entry name" value="Thioredoxin-like"/>
    <property type="match status" value="1"/>
</dbReference>
<organism evidence="3 4">
    <name type="scientific">Rubrivivax benzoatilyticus</name>
    <dbReference type="NCBI Taxonomy" id="316997"/>
    <lineage>
        <taxon>Bacteria</taxon>
        <taxon>Pseudomonadati</taxon>
        <taxon>Pseudomonadota</taxon>
        <taxon>Betaproteobacteria</taxon>
        <taxon>Burkholderiales</taxon>
        <taxon>Sphaerotilaceae</taxon>
        <taxon>Rubrivivax</taxon>
    </lineage>
</organism>
<reference evidence="3 4" key="1">
    <citation type="submission" date="2020-03" db="EMBL/GenBank/DDBJ databases">
        <title>Rubrivivax benzoatilyticus JA2 (sequenced after 10 years sub-culturing).</title>
        <authorList>
            <person name="Gupta D."/>
            <person name="Chintalapati S."/>
            <person name="Chintalapati V.R."/>
        </authorList>
    </citation>
    <scope>NUCLEOTIDE SEQUENCE [LARGE SCALE GENOMIC DNA]</scope>
    <source>
        <strain evidence="3 4">JA2-Mal</strain>
    </source>
</reference>
<comment type="caution">
    <text evidence="3">The sequence shown here is derived from an EMBL/GenBank/DDBJ whole genome shotgun (WGS) entry which is preliminary data.</text>
</comment>